<reference evidence="1" key="1">
    <citation type="submission" date="2021-02" db="EMBL/GenBank/DDBJ databases">
        <authorList>
            <person name="Nowell W R."/>
        </authorList>
    </citation>
    <scope>NUCLEOTIDE SEQUENCE</scope>
</reference>
<accession>A0A820GIA3</accession>
<comment type="caution">
    <text evidence="1">The sequence shown here is derived from an EMBL/GenBank/DDBJ whole genome shotgun (WGS) entry which is preliminary data.</text>
</comment>
<feature type="non-terminal residue" evidence="1">
    <location>
        <position position="126"/>
    </location>
</feature>
<protein>
    <submittedName>
        <fullName evidence="1">Uncharacterized protein</fullName>
    </submittedName>
</protein>
<name>A0A820GIA3_9BILA</name>
<sequence>MMTLKQIMLHEVFNIFSNLNSRFAAIMDNLSLIPVYLGLNGMNTLAIDNGLWLAEYVSTFINLRHLSLIDIKRSSFELILDSSPINSLIVFSVSFSINDHPAAYTFIGVPEGAYYERIFHVFPSLH</sequence>
<evidence type="ECO:0000313" key="2">
    <source>
        <dbReference type="Proteomes" id="UP000663836"/>
    </source>
</evidence>
<organism evidence="1 2">
    <name type="scientific">Rotaria sordida</name>
    <dbReference type="NCBI Taxonomy" id="392033"/>
    <lineage>
        <taxon>Eukaryota</taxon>
        <taxon>Metazoa</taxon>
        <taxon>Spiralia</taxon>
        <taxon>Gnathifera</taxon>
        <taxon>Rotifera</taxon>
        <taxon>Eurotatoria</taxon>
        <taxon>Bdelloidea</taxon>
        <taxon>Philodinida</taxon>
        <taxon>Philodinidae</taxon>
        <taxon>Rotaria</taxon>
    </lineage>
</organism>
<dbReference type="EMBL" id="CAJOBD010029478">
    <property type="protein sequence ID" value="CAF4279099.1"/>
    <property type="molecule type" value="Genomic_DNA"/>
</dbReference>
<evidence type="ECO:0000313" key="1">
    <source>
        <dbReference type="EMBL" id="CAF4279099.1"/>
    </source>
</evidence>
<proteinExistence type="predicted"/>
<dbReference type="Proteomes" id="UP000663836">
    <property type="component" value="Unassembled WGS sequence"/>
</dbReference>
<gene>
    <name evidence="1" type="ORF">JBS370_LOCUS39690</name>
</gene>
<dbReference type="AlphaFoldDB" id="A0A820GIA3"/>